<accession>F8QAF8</accession>
<dbReference type="EMBL" id="GL945487">
    <property type="protein sequence ID" value="EGN94748.1"/>
    <property type="molecule type" value="Genomic_DNA"/>
</dbReference>
<evidence type="ECO:0000256" key="1">
    <source>
        <dbReference type="SAM" id="MobiDB-lite"/>
    </source>
</evidence>
<protein>
    <submittedName>
        <fullName evidence="2">Uncharacterized protein</fullName>
    </submittedName>
</protein>
<evidence type="ECO:0000313" key="2">
    <source>
        <dbReference type="EMBL" id="EGN94748.1"/>
    </source>
</evidence>
<dbReference type="InParanoid" id="F8QAF8"/>
<feature type="non-terminal residue" evidence="2">
    <location>
        <position position="1"/>
    </location>
</feature>
<name>F8QAF8_SERL3</name>
<feature type="compositionally biased region" description="Basic and acidic residues" evidence="1">
    <location>
        <begin position="1"/>
        <end position="14"/>
    </location>
</feature>
<sequence length="65" mass="7612">SESERRVANRDHNQKSYHRPPGYVAQPREPRDEQPPGSRNDFAKHCLQTLWNCCLPEIHMQSLCP</sequence>
<dbReference type="Proteomes" id="UP000008063">
    <property type="component" value="Unassembled WGS sequence"/>
</dbReference>
<dbReference type="AlphaFoldDB" id="F8QAF8"/>
<organism evidence="3">
    <name type="scientific">Serpula lacrymans var. lacrymans (strain S7.3)</name>
    <name type="common">Dry rot fungus</name>
    <dbReference type="NCBI Taxonomy" id="936435"/>
    <lineage>
        <taxon>Eukaryota</taxon>
        <taxon>Fungi</taxon>
        <taxon>Dikarya</taxon>
        <taxon>Basidiomycota</taxon>
        <taxon>Agaricomycotina</taxon>
        <taxon>Agaricomycetes</taxon>
        <taxon>Agaricomycetidae</taxon>
        <taxon>Boletales</taxon>
        <taxon>Coniophorineae</taxon>
        <taxon>Serpulaceae</taxon>
        <taxon>Serpula</taxon>
    </lineage>
</organism>
<evidence type="ECO:0000313" key="3">
    <source>
        <dbReference type="Proteomes" id="UP000008063"/>
    </source>
</evidence>
<feature type="region of interest" description="Disordered" evidence="1">
    <location>
        <begin position="1"/>
        <end position="41"/>
    </location>
</feature>
<keyword evidence="3" id="KW-1185">Reference proteome</keyword>
<proteinExistence type="predicted"/>
<reference evidence="3" key="1">
    <citation type="journal article" date="2011" name="Science">
        <title>The plant cell wall-decomposing machinery underlies the functional diversity of forest fungi.</title>
        <authorList>
            <person name="Eastwood D.C."/>
            <person name="Floudas D."/>
            <person name="Binder M."/>
            <person name="Majcherczyk A."/>
            <person name="Schneider P."/>
            <person name="Aerts A."/>
            <person name="Asiegbu F.O."/>
            <person name="Baker S.E."/>
            <person name="Barry K."/>
            <person name="Bendiksby M."/>
            <person name="Blumentritt M."/>
            <person name="Coutinho P.M."/>
            <person name="Cullen D."/>
            <person name="de Vries R.P."/>
            <person name="Gathman A."/>
            <person name="Goodell B."/>
            <person name="Henrissat B."/>
            <person name="Ihrmark K."/>
            <person name="Kauserud H."/>
            <person name="Kohler A."/>
            <person name="LaButti K."/>
            <person name="Lapidus A."/>
            <person name="Lavin J.L."/>
            <person name="Lee Y.-H."/>
            <person name="Lindquist E."/>
            <person name="Lilly W."/>
            <person name="Lucas S."/>
            <person name="Morin E."/>
            <person name="Murat C."/>
            <person name="Oguiza J.A."/>
            <person name="Park J."/>
            <person name="Pisabarro A.G."/>
            <person name="Riley R."/>
            <person name="Rosling A."/>
            <person name="Salamov A."/>
            <person name="Schmidt O."/>
            <person name="Schmutz J."/>
            <person name="Skrede I."/>
            <person name="Stenlid J."/>
            <person name="Wiebenga A."/>
            <person name="Xie X."/>
            <person name="Kuees U."/>
            <person name="Hibbett D.S."/>
            <person name="Hoffmeister D."/>
            <person name="Hoegberg N."/>
            <person name="Martin F."/>
            <person name="Grigoriev I.V."/>
            <person name="Watkinson S.C."/>
        </authorList>
    </citation>
    <scope>NUCLEOTIDE SEQUENCE [LARGE SCALE GENOMIC DNA]</scope>
    <source>
        <strain evidence="3">strain S7.3</strain>
    </source>
</reference>
<gene>
    <name evidence="2" type="ORF">SERLA73DRAFT_143609</name>
</gene>
<dbReference type="HOGENOM" id="CLU_2856082_0_0_1"/>